<dbReference type="EMBL" id="PQIB02000001">
    <property type="protein sequence ID" value="RLN40041.1"/>
    <property type="molecule type" value="Genomic_DNA"/>
</dbReference>
<evidence type="ECO:0000256" key="4">
    <source>
        <dbReference type="PROSITE-ProRule" id="PRU00023"/>
    </source>
</evidence>
<dbReference type="AlphaFoldDB" id="A0A3L6TKH0"/>
<proteinExistence type="inferred from homology"/>
<dbReference type="PROSITE" id="PS50297">
    <property type="entry name" value="ANK_REP_REGION"/>
    <property type="match status" value="1"/>
</dbReference>
<organism evidence="5 6">
    <name type="scientific">Panicum miliaceum</name>
    <name type="common">Proso millet</name>
    <name type="synonym">Broomcorn millet</name>
    <dbReference type="NCBI Taxonomy" id="4540"/>
    <lineage>
        <taxon>Eukaryota</taxon>
        <taxon>Viridiplantae</taxon>
        <taxon>Streptophyta</taxon>
        <taxon>Embryophyta</taxon>
        <taxon>Tracheophyta</taxon>
        <taxon>Spermatophyta</taxon>
        <taxon>Magnoliopsida</taxon>
        <taxon>Liliopsida</taxon>
        <taxon>Poales</taxon>
        <taxon>Poaceae</taxon>
        <taxon>PACMAD clade</taxon>
        <taxon>Panicoideae</taxon>
        <taxon>Panicodae</taxon>
        <taxon>Paniceae</taxon>
        <taxon>Panicinae</taxon>
        <taxon>Panicum</taxon>
        <taxon>Panicum sect. Panicum</taxon>
    </lineage>
</organism>
<dbReference type="Gene3D" id="1.25.40.20">
    <property type="entry name" value="Ankyrin repeat-containing domain"/>
    <property type="match status" value="1"/>
</dbReference>
<dbReference type="Proteomes" id="UP000275267">
    <property type="component" value="Unassembled WGS sequence"/>
</dbReference>
<evidence type="ECO:0000256" key="2">
    <source>
        <dbReference type="ARBA" id="ARBA00022737"/>
    </source>
</evidence>
<dbReference type="OrthoDB" id="674779at2759"/>
<keyword evidence="6" id="KW-1185">Reference proteome</keyword>
<protein>
    <submittedName>
        <fullName evidence="5">Uncharacterized protein</fullName>
    </submittedName>
</protein>
<dbReference type="PANTHER" id="PTHR24136">
    <property type="entry name" value="SOWAH (DROSOPHILA) HOMOLOG"/>
    <property type="match status" value="1"/>
</dbReference>
<dbReference type="InterPro" id="IPR036770">
    <property type="entry name" value="Ankyrin_rpt-contain_sf"/>
</dbReference>
<name>A0A3L6TKH0_PANMI</name>
<comment type="caution">
    <text evidence="5">The sequence shown here is derived from an EMBL/GenBank/DDBJ whole genome shotgun (WGS) entry which is preliminary data.</text>
</comment>
<comment type="similarity">
    <text evidence="1">Belongs to the ankyrin SOCS box (ASB) family.</text>
</comment>
<dbReference type="PANTHER" id="PTHR24136:SF37">
    <property type="entry name" value="OS01G0942900 PROTEIN"/>
    <property type="match status" value="1"/>
</dbReference>
<dbReference type="SUPFAM" id="SSF48403">
    <property type="entry name" value="Ankyrin repeat"/>
    <property type="match status" value="1"/>
</dbReference>
<evidence type="ECO:0000313" key="5">
    <source>
        <dbReference type="EMBL" id="RLN40041.1"/>
    </source>
</evidence>
<keyword evidence="3 4" id="KW-0040">ANK repeat</keyword>
<dbReference type="InterPro" id="IPR051573">
    <property type="entry name" value="Ankyrin-SOCS_box_domain"/>
</dbReference>
<accession>A0A3L6TKH0</accession>
<dbReference type="GO" id="GO:0016567">
    <property type="term" value="P:protein ubiquitination"/>
    <property type="evidence" value="ECO:0007669"/>
    <property type="project" value="TreeGrafter"/>
</dbReference>
<evidence type="ECO:0000313" key="6">
    <source>
        <dbReference type="Proteomes" id="UP000275267"/>
    </source>
</evidence>
<dbReference type="Pfam" id="PF12796">
    <property type="entry name" value="Ank_2"/>
    <property type="match status" value="1"/>
</dbReference>
<evidence type="ECO:0000256" key="1">
    <source>
        <dbReference type="ARBA" id="ARBA00005949"/>
    </source>
</evidence>
<keyword evidence="2" id="KW-0677">Repeat</keyword>
<gene>
    <name evidence="5" type="ORF">C2845_PM01G32090</name>
</gene>
<evidence type="ECO:0000256" key="3">
    <source>
        <dbReference type="ARBA" id="ARBA00023043"/>
    </source>
</evidence>
<sequence>MALEALASSAPIDTCKKEATQTACHKHITESPWDPSNLVITHESNDMEKIRELWLQKSLQMAKALPNDIMIPDHTPKFVQNAFYDISHRLGPVLKKHSVRRFFRLFATSPRAMSWNWSITSETLTCIVSHNALRCAKVVLEGKMPQLHCMHANPNCINQHGYFPLHAAAERLSVDTIKLLFRHGASANVRTVGDDVIEDLLPLHVAVENACMHKYLEDNISATQYHRDHIYKLIHLLCLPEMKIFLEDTC</sequence>
<dbReference type="InterPro" id="IPR002110">
    <property type="entry name" value="Ankyrin_rpt"/>
</dbReference>
<dbReference type="PROSITE" id="PS50088">
    <property type="entry name" value="ANK_REPEAT"/>
    <property type="match status" value="1"/>
</dbReference>
<dbReference type="GO" id="GO:0045732">
    <property type="term" value="P:positive regulation of protein catabolic process"/>
    <property type="evidence" value="ECO:0007669"/>
    <property type="project" value="TreeGrafter"/>
</dbReference>
<feature type="repeat" description="ANK" evidence="4">
    <location>
        <begin position="160"/>
        <end position="192"/>
    </location>
</feature>
<reference evidence="6" key="1">
    <citation type="journal article" date="2019" name="Nat. Commun.">
        <title>The genome of broomcorn millet.</title>
        <authorList>
            <person name="Zou C."/>
            <person name="Miki D."/>
            <person name="Li D."/>
            <person name="Tang Q."/>
            <person name="Xiao L."/>
            <person name="Rajput S."/>
            <person name="Deng P."/>
            <person name="Jia W."/>
            <person name="Huang R."/>
            <person name="Zhang M."/>
            <person name="Sun Y."/>
            <person name="Hu J."/>
            <person name="Fu X."/>
            <person name="Schnable P.S."/>
            <person name="Li F."/>
            <person name="Zhang H."/>
            <person name="Feng B."/>
            <person name="Zhu X."/>
            <person name="Liu R."/>
            <person name="Schnable J.C."/>
            <person name="Zhu J.-K."/>
            <person name="Zhang H."/>
        </authorList>
    </citation>
    <scope>NUCLEOTIDE SEQUENCE [LARGE SCALE GENOMIC DNA]</scope>
</reference>